<comment type="catalytic activity">
    <reaction evidence="8">
        <text>tRNA(Trp) + L-tryptophan + ATP = L-tryptophyl-tRNA(Trp) + AMP + diphosphate + H(+)</text>
        <dbReference type="Rhea" id="RHEA:24080"/>
        <dbReference type="Rhea" id="RHEA-COMP:9671"/>
        <dbReference type="Rhea" id="RHEA-COMP:9705"/>
        <dbReference type="ChEBI" id="CHEBI:15378"/>
        <dbReference type="ChEBI" id="CHEBI:30616"/>
        <dbReference type="ChEBI" id="CHEBI:33019"/>
        <dbReference type="ChEBI" id="CHEBI:57912"/>
        <dbReference type="ChEBI" id="CHEBI:78442"/>
        <dbReference type="ChEBI" id="CHEBI:78535"/>
        <dbReference type="ChEBI" id="CHEBI:456215"/>
        <dbReference type="EC" id="6.1.1.2"/>
    </reaction>
</comment>
<dbReference type="GO" id="GO:0005524">
    <property type="term" value="F:ATP binding"/>
    <property type="evidence" value="ECO:0007669"/>
    <property type="project" value="UniProtKB-KW"/>
</dbReference>
<dbReference type="NCBIfam" id="TIGR00233">
    <property type="entry name" value="trpS"/>
    <property type="match status" value="1"/>
</dbReference>
<evidence type="ECO:0000256" key="6">
    <source>
        <dbReference type="ARBA" id="ARBA00022917"/>
    </source>
</evidence>
<evidence type="ECO:0000256" key="8">
    <source>
        <dbReference type="ARBA" id="ARBA00049929"/>
    </source>
</evidence>
<dbReference type="EC" id="6.1.1.2" evidence="2 9"/>
<dbReference type="SUPFAM" id="SSF52374">
    <property type="entry name" value="Nucleotidylyl transferase"/>
    <property type="match status" value="1"/>
</dbReference>
<keyword evidence="6 10" id="KW-0648">Protein biosynthesis</keyword>
<dbReference type="Pfam" id="PF00579">
    <property type="entry name" value="tRNA-synt_1b"/>
    <property type="match status" value="1"/>
</dbReference>
<dbReference type="InterPro" id="IPR002306">
    <property type="entry name" value="Trp-tRNA-ligase"/>
</dbReference>
<dbReference type="GO" id="GO:0005829">
    <property type="term" value="C:cytosol"/>
    <property type="evidence" value="ECO:0007669"/>
    <property type="project" value="TreeGrafter"/>
</dbReference>
<evidence type="ECO:0000256" key="7">
    <source>
        <dbReference type="ARBA" id="ARBA00023146"/>
    </source>
</evidence>
<evidence type="ECO:0000256" key="5">
    <source>
        <dbReference type="ARBA" id="ARBA00022840"/>
    </source>
</evidence>
<evidence type="ECO:0000256" key="2">
    <source>
        <dbReference type="ARBA" id="ARBA00013161"/>
    </source>
</evidence>
<dbReference type="KEGG" id="csaz:Cs308_0431"/>
<dbReference type="EMBL" id="CP014639">
    <property type="protein sequence ID" value="ANH78602.1"/>
    <property type="molecule type" value="Genomic_DNA"/>
</dbReference>
<dbReference type="Gene3D" id="3.40.50.620">
    <property type="entry name" value="HUPs"/>
    <property type="match status" value="1"/>
</dbReference>
<dbReference type="GO" id="GO:0004830">
    <property type="term" value="F:tryptophan-tRNA ligase activity"/>
    <property type="evidence" value="ECO:0007669"/>
    <property type="project" value="UniProtKB-UniRule"/>
</dbReference>
<sequence length="349" mass="39730">MSKKKRVLTGDRPTGKLHLGHWVGSIKNRLELQDHPDYDCFFIIADLHTLTTKIRKEDILDVDNHIYEVLLDWLSVGIDPKKCTIYLQSAIPEIYELHLLLSMLIPMNRVLGIPSLKEMARNASIEEGGLSYGLMGYPVLQSADILLAKAQLIPVGKDNEAHVELTRDIVRNFNRFYGTIFPEPEVLQGELTSLIGIDGQGKMSKSANNAIFLSDDDSVVKEKVYRIYTDPNRIHATTPGRVEGNPLFIYHDMFNPHKDEVAEFKARYRQGCIKDVEVKARLAEELLLFLKPFKENREEFLAKPQVLQEALQQGTDRMRVIAKATIAEVHAKLGLSHKWRALLNSFYPV</sequence>
<dbReference type="STRING" id="1806891.Cs308_0431"/>
<dbReference type="InterPro" id="IPR002305">
    <property type="entry name" value="aa-tRNA-synth_Ic"/>
</dbReference>
<dbReference type="FunFam" id="1.10.240.10:FF:000005">
    <property type="entry name" value="Tryptophan--tRNA ligase"/>
    <property type="match status" value="1"/>
</dbReference>
<evidence type="ECO:0000256" key="3">
    <source>
        <dbReference type="ARBA" id="ARBA00022598"/>
    </source>
</evidence>
<dbReference type="GO" id="GO:0006436">
    <property type="term" value="P:tryptophanyl-tRNA aminoacylation"/>
    <property type="evidence" value="ECO:0007669"/>
    <property type="project" value="UniProtKB-UniRule"/>
</dbReference>
<evidence type="ECO:0000256" key="10">
    <source>
        <dbReference type="RuleBase" id="RU363036"/>
    </source>
</evidence>
<organism evidence="11 12">
    <name type="scientific">Candidatus Chlamydia sanziniae</name>
    <dbReference type="NCBI Taxonomy" id="1806891"/>
    <lineage>
        <taxon>Bacteria</taxon>
        <taxon>Pseudomonadati</taxon>
        <taxon>Chlamydiota</taxon>
        <taxon>Chlamydiia</taxon>
        <taxon>Chlamydiales</taxon>
        <taxon>Chlamydiaceae</taxon>
        <taxon>Chlamydia/Chlamydophila group</taxon>
        <taxon>Chlamydia</taxon>
    </lineage>
</organism>
<dbReference type="RefSeq" id="WP_066482004.1">
    <property type="nucleotide sequence ID" value="NZ_CP014639.1"/>
</dbReference>
<dbReference type="Proteomes" id="UP000078162">
    <property type="component" value="Chromosome"/>
</dbReference>
<evidence type="ECO:0000256" key="9">
    <source>
        <dbReference type="NCBIfam" id="TIGR00233"/>
    </source>
</evidence>
<keyword evidence="3 10" id="KW-0436">Ligase</keyword>
<dbReference type="PATRIC" id="fig|1806891.3.peg.422"/>
<protein>
    <recommendedName>
        <fullName evidence="2 9">Tryptophan--tRNA ligase</fullName>
        <ecNumber evidence="2 9">6.1.1.2</ecNumber>
    </recommendedName>
</protein>
<evidence type="ECO:0000313" key="11">
    <source>
        <dbReference type="EMBL" id="ANH78602.1"/>
    </source>
</evidence>
<dbReference type="AlphaFoldDB" id="A0A1A9HWY0"/>
<name>A0A1A9HWY0_9CHLA</name>
<reference evidence="11 12" key="1">
    <citation type="submission" date="2016-03" db="EMBL/GenBank/DDBJ databases">
        <title>Culture-independent genomics supports pathogen discovery for uncultivable bacteria within the genus Chlamydia.</title>
        <authorList>
            <person name="Taylor-Brown A."/>
            <person name="Bachmann N.L."/>
            <person name="Borel N."/>
            <person name="Polkinghorne A."/>
        </authorList>
    </citation>
    <scope>NUCLEOTIDE SEQUENCE [LARGE SCALE GENOMIC DNA]</scope>
    <source>
        <strain evidence="11 12">2742-308</strain>
    </source>
</reference>
<dbReference type="PANTHER" id="PTHR43766:SF1">
    <property type="entry name" value="TRYPTOPHAN--TRNA LIGASE, MITOCHONDRIAL"/>
    <property type="match status" value="1"/>
</dbReference>
<proteinExistence type="inferred from homology"/>
<dbReference type="PRINTS" id="PR01039">
    <property type="entry name" value="TRNASYNTHTRP"/>
</dbReference>
<accession>A0A1A9HWY0</accession>
<evidence type="ECO:0000313" key="12">
    <source>
        <dbReference type="Proteomes" id="UP000078162"/>
    </source>
</evidence>
<keyword evidence="12" id="KW-1185">Reference proteome</keyword>
<evidence type="ECO:0000256" key="1">
    <source>
        <dbReference type="ARBA" id="ARBA00005594"/>
    </source>
</evidence>
<evidence type="ECO:0000256" key="4">
    <source>
        <dbReference type="ARBA" id="ARBA00022741"/>
    </source>
</evidence>
<dbReference type="PANTHER" id="PTHR43766">
    <property type="entry name" value="TRYPTOPHAN--TRNA LIGASE, MITOCHONDRIAL"/>
    <property type="match status" value="1"/>
</dbReference>
<keyword evidence="5 10" id="KW-0067">ATP-binding</keyword>
<dbReference type="Gene3D" id="1.10.240.10">
    <property type="entry name" value="Tyrosyl-Transfer RNA Synthetase"/>
    <property type="match status" value="1"/>
</dbReference>
<dbReference type="OrthoDB" id="9801042at2"/>
<dbReference type="CDD" id="cd00806">
    <property type="entry name" value="TrpRS_core"/>
    <property type="match status" value="1"/>
</dbReference>
<keyword evidence="7 10" id="KW-0030">Aminoacyl-tRNA synthetase</keyword>
<gene>
    <name evidence="11" type="ORF">Cs308_0431</name>
</gene>
<dbReference type="InterPro" id="IPR050203">
    <property type="entry name" value="Trp-tRNA_synthetase"/>
</dbReference>
<comment type="similarity">
    <text evidence="1 10">Belongs to the class-I aminoacyl-tRNA synthetase family.</text>
</comment>
<keyword evidence="4 10" id="KW-0547">Nucleotide-binding</keyword>
<dbReference type="InterPro" id="IPR014729">
    <property type="entry name" value="Rossmann-like_a/b/a_fold"/>
</dbReference>